<dbReference type="EMBL" id="AM889285">
    <property type="protein sequence ID" value="CAP55609.1"/>
    <property type="molecule type" value="Genomic_DNA"/>
</dbReference>
<sequence length="132" mass="14550">MMTHPGMKAYQSIAGSSLTGREADAACFRMLIDELKAAEASSDHTVRRHALARSQRLWAMIMNANVQDSGLTPQEDRQLFVTLAHRSQLYGIRAMLDPALPLTPLIRIAENVRDGLELTGSHNMQEFGADAT</sequence>
<dbReference type="RefSeq" id="WP_012225100.1">
    <property type="nucleotide sequence ID" value="NC_010125.1"/>
</dbReference>
<reference evidence="1 2" key="1">
    <citation type="journal article" date="2009" name="BMC Genomics">
        <title>Complete genome sequence of the sugarcane nitrogen-fixing endophyte Gluconacetobacter diazotrophicus Pal5.</title>
        <authorList>
            <person name="Bertalan M."/>
            <person name="Albano R."/>
            <person name="Padua V."/>
            <person name="Rouws L."/>
            <person name="Rojas C."/>
            <person name="Hemerly A."/>
            <person name="Teixeira K."/>
            <person name="Schwab S."/>
            <person name="Araujo J."/>
            <person name="Oliveira A."/>
            <person name="Franca L."/>
            <person name="Magalhaes V."/>
            <person name="Alqueres S."/>
            <person name="Cardoso A."/>
            <person name="Almeida W."/>
            <person name="Loureiro M.M."/>
            <person name="Nogueira E."/>
            <person name="Cidade D."/>
            <person name="Oliveira D."/>
            <person name="Simao T."/>
            <person name="Macedo J."/>
            <person name="Valadao A."/>
            <person name="Dreschsel M."/>
            <person name="Freitas F."/>
            <person name="Vidal M."/>
            <person name="Guedes H."/>
            <person name="Rodrigues E."/>
            <person name="Meneses C."/>
            <person name="Brioso P."/>
            <person name="Pozzer L."/>
            <person name="Figueiredo D."/>
            <person name="Montano H."/>
            <person name="Junior J."/>
            <person name="Filho G."/>
            <person name="Flores V."/>
            <person name="Ferreira B."/>
            <person name="Branco A."/>
            <person name="Gonzalez P."/>
            <person name="Guillobel H."/>
            <person name="Lemos M."/>
            <person name="Seibel L."/>
            <person name="Macedo J."/>
            <person name="Alves-Ferreira M."/>
            <person name="Sachetto-Martins G."/>
            <person name="Coelho A."/>
            <person name="Santos E."/>
            <person name="Amaral G."/>
            <person name="Neves A."/>
            <person name="Pacheco A.B."/>
            <person name="Carvalho D."/>
            <person name="Lery L."/>
            <person name="Bisch P."/>
            <person name="Rossle S.C."/>
            <person name="Urmenyi T."/>
            <person name="Kruger W.V."/>
            <person name="Martins O."/>
            <person name="Baldani J.I."/>
            <person name="Ferreira P.C."/>
        </authorList>
    </citation>
    <scope>NUCLEOTIDE SEQUENCE [LARGE SCALE GENOMIC DNA]</scope>
    <source>
        <strain evidence="2">ATCC 49037 / DSM 5601 / CCUG 37298 / CIP 103539 / LMG 7603 / PAl5</strain>
    </source>
</reference>
<dbReference type="Proteomes" id="UP000001176">
    <property type="component" value="Chromosome"/>
</dbReference>
<dbReference type="AlphaFoldDB" id="A9HH94"/>
<protein>
    <recommendedName>
        <fullName evidence="3">Flagellin assembly protein</fullName>
    </recommendedName>
</protein>
<dbReference type="GO" id="GO:0044781">
    <property type="term" value="P:bacterial-type flagellum organization"/>
    <property type="evidence" value="ECO:0007669"/>
    <property type="project" value="InterPro"/>
</dbReference>
<name>A9HH94_GLUDA</name>
<dbReference type="Pfam" id="PF07309">
    <property type="entry name" value="FlaF"/>
    <property type="match status" value="1"/>
</dbReference>
<dbReference type="KEGG" id="gdi:GDI1666"/>
<organism evidence="1 2">
    <name type="scientific">Gluconacetobacter diazotrophicus (strain ATCC 49037 / DSM 5601 / CCUG 37298 / CIP 103539 / LMG 7603 / PAl5)</name>
    <dbReference type="NCBI Taxonomy" id="272568"/>
    <lineage>
        <taxon>Bacteria</taxon>
        <taxon>Pseudomonadati</taxon>
        <taxon>Pseudomonadota</taxon>
        <taxon>Alphaproteobacteria</taxon>
        <taxon>Acetobacterales</taxon>
        <taxon>Acetobacteraceae</taxon>
        <taxon>Gluconacetobacter</taxon>
    </lineage>
</organism>
<dbReference type="OrthoDB" id="7218979at2"/>
<gene>
    <name evidence="1" type="ordered locus">GDI1666</name>
</gene>
<accession>A9HH94</accession>
<keyword evidence="2" id="KW-1185">Reference proteome</keyword>
<dbReference type="InterPro" id="IPR010845">
    <property type="entry name" value="FlaF"/>
</dbReference>
<evidence type="ECO:0000313" key="1">
    <source>
        <dbReference type="EMBL" id="CAP55609.1"/>
    </source>
</evidence>
<evidence type="ECO:0008006" key="3">
    <source>
        <dbReference type="Google" id="ProtNLM"/>
    </source>
</evidence>
<evidence type="ECO:0000313" key="2">
    <source>
        <dbReference type="Proteomes" id="UP000001176"/>
    </source>
</evidence>
<proteinExistence type="predicted"/>